<reference evidence="2" key="1">
    <citation type="submission" date="2020-11" db="EMBL/GenBank/DDBJ databases">
        <authorList>
            <person name="Konstantinou D."/>
            <person name="Gkelis S."/>
            <person name="Popin R."/>
            <person name="Fewer D."/>
            <person name="Sivonen K."/>
        </authorList>
    </citation>
    <scope>NUCLEOTIDE SEQUENCE</scope>
    <source>
        <strain evidence="2">TAU-MAC 1115</strain>
    </source>
</reference>
<dbReference type="EMBL" id="JADOES010000004">
    <property type="protein sequence ID" value="MBT9314477.1"/>
    <property type="molecule type" value="Genomic_DNA"/>
</dbReference>
<evidence type="ECO:0000259" key="1">
    <source>
        <dbReference type="Pfam" id="PF04965"/>
    </source>
</evidence>
<evidence type="ECO:0000313" key="3">
    <source>
        <dbReference type="Proteomes" id="UP000717364"/>
    </source>
</evidence>
<dbReference type="Pfam" id="PF04965">
    <property type="entry name" value="GPW_gp25"/>
    <property type="match status" value="1"/>
</dbReference>
<evidence type="ECO:0000313" key="2">
    <source>
        <dbReference type="EMBL" id="MBT9314477.1"/>
    </source>
</evidence>
<gene>
    <name evidence="2" type="ORF">IXB50_03460</name>
</gene>
<dbReference type="InterPro" id="IPR007048">
    <property type="entry name" value="IraD/Gp25-like"/>
</dbReference>
<feature type="domain" description="IraD/Gp25-like" evidence="1">
    <location>
        <begin position="29"/>
        <end position="119"/>
    </location>
</feature>
<sequence>MATGSSFLGTGWGFPPQFNRETAQVAMVSDEDDIAQSLNIILSTYPGERFMQPTFGCELSQFLFEEVRQGVITSIRGIVADALLYHEPRIKVDRIAIAESETEPGLLLINIDYTIRSTNSRFNFVYPFYLNEAVS</sequence>
<dbReference type="RefSeq" id="WP_215607545.1">
    <property type="nucleotide sequence ID" value="NZ_JADOES010000004.1"/>
</dbReference>
<reference evidence="2" key="2">
    <citation type="journal article" date="2021" name="Mar. Drugs">
        <title>Genome Reduction and Secondary Metabolism of the Marine Sponge-Associated Cyanobacterium Leptothoe.</title>
        <authorList>
            <person name="Konstantinou D."/>
            <person name="Popin R.V."/>
            <person name="Fewer D.P."/>
            <person name="Sivonen K."/>
            <person name="Gkelis S."/>
        </authorList>
    </citation>
    <scope>NUCLEOTIDE SEQUENCE</scope>
    <source>
        <strain evidence="2">TAU-MAC 1115</strain>
    </source>
</reference>
<protein>
    <submittedName>
        <fullName evidence="2">GPW/gp25 family protein</fullName>
    </submittedName>
</protein>
<dbReference type="SUPFAM" id="SSF160719">
    <property type="entry name" value="gpW/gp25-like"/>
    <property type="match status" value="1"/>
</dbReference>
<dbReference type="Gene3D" id="3.10.450.40">
    <property type="match status" value="1"/>
</dbReference>
<accession>A0A947DCF0</accession>
<proteinExistence type="predicted"/>
<name>A0A947DCF0_9CYAN</name>
<organism evidence="2 3">
    <name type="scientific">Leptothoe spongobia TAU-MAC 1115</name>
    <dbReference type="NCBI Taxonomy" id="1967444"/>
    <lineage>
        <taxon>Bacteria</taxon>
        <taxon>Bacillati</taxon>
        <taxon>Cyanobacteriota</taxon>
        <taxon>Cyanophyceae</taxon>
        <taxon>Nodosilineales</taxon>
        <taxon>Cymatolegaceae</taxon>
        <taxon>Leptothoe</taxon>
        <taxon>Leptothoe spongobia</taxon>
    </lineage>
</organism>
<comment type="caution">
    <text evidence="2">The sequence shown here is derived from an EMBL/GenBank/DDBJ whole genome shotgun (WGS) entry which is preliminary data.</text>
</comment>
<keyword evidence="3" id="KW-1185">Reference proteome</keyword>
<dbReference type="AlphaFoldDB" id="A0A947DCF0"/>
<dbReference type="Proteomes" id="UP000717364">
    <property type="component" value="Unassembled WGS sequence"/>
</dbReference>